<evidence type="ECO:0000256" key="3">
    <source>
        <dbReference type="ARBA" id="ARBA00022723"/>
    </source>
</evidence>
<organism evidence="10 11">
    <name type="scientific">Halioxenophilus aromaticivorans</name>
    <dbReference type="NCBI Taxonomy" id="1306992"/>
    <lineage>
        <taxon>Bacteria</taxon>
        <taxon>Pseudomonadati</taxon>
        <taxon>Pseudomonadota</taxon>
        <taxon>Gammaproteobacteria</taxon>
        <taxon>Alteromonadales</taxon>
        <taxon>Alteromonadaceae</taxon>
        <taxon>Halioxenophilus</taxon>
    </lineage>
</organism>
<dbReference type="Gene3D" id="1.10.1370.10">
    <property type="entry name" value="Neurolysin, domain 3"/>
    <property type="match status" value="1"/>
</dbReference>
<dbReference type="PANTHER" id="PTHR43660:SF1">
    <property type="entry name" value="DIPEPTIDYL CARBOXYPEPTIDASE"/>
    <property type="match status" value="1"/>
</dbReference>
<dbReference type="GO" id="GO:0004222">
    <property type="term" value="F:metalloendopeptidase activity"/>
    <property type="evidence" value="ECO:0007669"/>
    <property type="project" value="InterPro"/>
</dbReference>
<evidence type="ECO:0000256" key="7">
    <source>
        <dbReference type="RuleBase" id="RU003435"/>
    </source>
</evidence>
<dbReference type="GO" id="GO:0046872">
    <property type="term" value="F:metal ion binding"/>
    <property type="evidence" value="ECO:0007669"/>
    <property type="project" value="UniProtKB-UniRule"/>
</dbReference>
<dbReference type="InterPro" id="IPR034005">
    <property type="entry name" value="M3A_DCP"/>
</dbReference>
<gene>
    <name evidence="10" type="ORF">GCM10025791_08540</name>
</gene>
<dbReference type="FunFam" id="3.40.390.10:FF:000009">
    <property type="entry name" value="Oligopeptidase A"/>
    <property type="match status" value="1"/>
</dbReference>
<dbReference type="SUPFAM" id="SSF55486">
    <property type="entry name" value="Metalloproteases ('zincins'), catalytic domain"/>
    <property type="match status" value="1"/>
</dbReference>
<proteinExistence type="inferred from homology"/>
<evidence type="ECO:0000256" key="1">
    <source>
        <dbReference type="ARBA" id="ARBA00006040"/>
    </source>
</evidence>
<feature type="signal peptide" evidence="8">
    <location>
        <begin position="1"/>
        <end position="24"/>
    </location>
</feature>
<dbReference type="InterPro" id="IPR001567">
    <property type="entry name" value="Pept_M3A_M3B_dom"/>
</dbReference>
<evidence type="ECO:0000259" key="9">
    <source>
        <dbReference type="Pfam" id="PF01432"/>
    </source>
</evidence>
<dbReference type="PANTHER" id="PTHR43660">
    <property type="entry name" value="DIPEPTIDYL CARBOXYPEPTIDASE"/>
    <property type="match status" value="1"/>
</dbReference>
<dbReference type="RefSeq" id="WP_345417575.1">
    <property type="nucleotide sequence ID" value="NZ_AP031496.1"/>
</dbReference>
<evidence type="ECO:0000313" key="10">
    <source>
        <dbReference type="EMBL" id="GAA4934057.1"/>
    </source>
</evidence>
<dbReference type="Pfam" id="PF01432">
    <property type="entry name" value="Peptidase_M3"/>
    <property type="match status" value="1"/>
</dbReference>
<evidence type="ECO:0000256" key="5">
    <source>
        <dbReference type="ARBA" id="ARBA00022833"/>
    </source>
</evidence>
<accession>A0AAV3TYF7</accession>
<dbReference type="EMBL" id="BAABLX010000007">
    <property type="protein sequence ID" value="GAA4934057.1"/>
    <property type="molecule type" value="Genomic_DNA"/>
</dbReference>
<evidence type="ECO:0000256" key="8">
    <source>
        <dbReference type="SAM" id="SignalP"/>
    </source>
</evidence>
<dbReference type="InterPro" id="IPR045090">
    <property type="entry name" value="Pept_M3A_M3B"/>
</dbReference>
<evidence type="ECO:0000256" key="4">
    <source>
        <dbReference type="ARBA" id="ARBA00022801"/>
    </source>
</evidence>
<dbReference type="AlphaFoldDB" id="A0AAV3TYF7"/>
<protein>
    <submittedName>
        <fullName evidence="10">M3 family metallopeptidase</fullName>
    </submittedName>
</protein>
<feature type="chain" id="PRO_5043864762" evidence="8">
    <location>
        <begin position="25"/>
        <end position="718"/>
    </location>
</feature>
<keyword evidence="4 7" id="KW-0378">Hydrolase</keyword>
<sequence length="718" mass="79354">MRKLLLAGACASAFTLACSQYDTAAPTATDNLTAKATTDIMLSASNPFAKASSLDYTTPDFSQISIADYEPAFTAGIAAHEAEIAAIANDPEPITLANTLVAMENSGALLGRTMAVFFNMASLISNEDYQRLETQLVPALTEHQANIYLNPALFDKVETLYNQRDEYQGEDRRLIDVYYEQFIRAGAKLSPEAQASLREINTRLSSLSTQFSQNILQSFKDDTILVADPAQLVGLSDDEIASLKAAAEKAGETGYLITLVNTTRQPILSKLEDRALRELIWRKSAERAHASNDPVILEQVKLRAEAAALLGYDTWADFKLADQMAKTPAPVLAMLSDLAPKARAKAEAEAAAIQAIIDAEGGGFIVAPWDWAFYAEKVRAAKYDLDADLVKPYFEFNRVLHDGLFFAMNRLYGITFKAREDLPVWQEDVLAFEIFNADGSSVGLFYLDPYAHEGKRGGAWMSSYVDQNLLRGEKPVVYNALNIPKPAPGQPTLMTFDEVTTLFHEFGHADHGLFSDVKYPSLSGTSVPRDFVEFPSQFNEDWDIDPEVLSNYAKHYQTGEAIPQALLEKMLAAHTFNQGFDTLEYLAAALLDMAWHTIDAETTIDDVDAFENAALEKYGVDFAPVPPRYKSAYFSHVFGGGYSSGYYAYLWTEVLAADAFAYLNTKGGLTRENGQDYRDAILSIGNSKDLMQSFEQFRGQEASVDALLQRRGLLSKFK</sequence>
<name>A0AAV3TYF7_9ALTE</name>
<feature type="domain" description="Peptidase M3A/M3B catalytic" evidence="9">
    <location>
        <begin position="268"/>
        <end position="712"/>
    </location>
</feature>
<keyword evidence="6 7" id="KW-0482">Metalloprotease</keyword>
<dbReference type="Gene3D" id="3.40.390.10">
    <property type="entry name" value="Collagenase (Catalytic Domain)"/>
    <property type="match status" value="1"/>
</dbReference>
<dbReference type="InterPro" id="IPR024077">
    <property type="entry name" value="Neurolysin/TOP_dom2"/>
</dbReference>
<dbReference type="PROSITE" id="PS51257">
    <property type="entry name" value="PROKAR_LIPOPROTEIN"/>
    <property type="match status" value="1"/>
</dbReference>
<keyword evidence="11" id="KW-1185">Reference proteome</keyword>
<comment type="similarity">
    <text evidence="1 7">Belongs to the peptidase M3 family.</text>
</comment>
<keyword evidence="8" id="KW-0732">Signal</keyword>
<dbReference type="Proteomes" id="UP001409585">
    <property type="component" value="Unassembled WGS sequence"/>
</dbReference>
<evidence type="ECO:0000256" key="2">
    <source>
        <dbReference type="ARBA" id="ARBA00022670"/>
    </source>
</evidence>
<reference evidence="11" key="1">
    <citation type="journal article" date="2019" name="Int. J. Syst. Evol. Microbiol.">
        <title>The Global Catalogue of Microorganisms (GCM) 10K type strain sequencing project: providing services to taxonomists for standard genome sequencing and annotation.</title>
        <authorList>
            <consortium name="The Broad Institute Genomics Platform"/>
            <consortium name="The Broad Institute Genome Sequencing Center for Infectious Disease"/>
            <person name="Wu L."/>
            <person name="Ma J."/>
        </authorList>
    </citation>
    <scope>NUCLEOTIDE SEQUENCE [LARGE SCALE GENOMIC DNA]</scope>
    <source>
        <strain evidence="11">JCM 19134</strain>
    </source>
</reference>
<dbReference type="GO" id="GO:0005829">
    <property type="term" value="C:cytosol"/>
    <property type="evidence" value="ECO:0007669"/>
    <property type="project" value="TreeGrafter"/>
</dbReference>
<evidence type="ECO:0000256" key="6">
    <source>
        <dbReference type="ARBA" id="ARBA00023049"/>
    </source>
</evidence>
<dbReference type="GO" id="GO:0006508">
    <property type="term" value="P:proteolysis"/>
    <property type="evidence" value="ECO:0007669"/>
    <property type="project" value="UniProtKB-KW"/>
</dbReference>
<comment type="caution">
    <text evidence="10">The sequence shown here is derived from an EMBL/GenBank/DDBJ whole genome shotgun (WGS) entry which is preliminary data.</text>
</comment>
<dbReference type="GO" id="GO:0004180">
    <property type="term" value="F:carboxypeptidase activity"/>
    <property type="evidence" value="ECO:0007669"/>
    <property type="project" value="TreeGrafter"/>
</dbReference>
<keyword evidence="2 7" id="KW-0645">Protease</keyword>
<comment type="cofactor">
    <cofactor evidence="7">
        <name>Zn(2+)</name>
        <dbReference type="ChEBI" id="CHEBI:29105"/>
    </cofactor>
    <text evidence="7">Binds 1 zinc ion.</text>
</comment>
<keyword evidence="3 7" id="KW-0479">Metal-binding</keyword>
<dbReference type="InterPro" id="IPR024079">
    <property type="entry name" value="MetalloPept_cat_dom_sf"/>
</dbReference>
<keyword evidence="5 7" id="KW-0862">Zinc</keyword>
<dbReference type="CDD" id="cd06456">
    <property type="entry name" value="M3A_DCP"/>
    <property type="match status" value="1"/>
</dbReference>
<evidence type="ECO:0000313" key="11">
    <source>
        <dbReference type="Proteomes" id="UP001409585"/>
    </source>
</evidence>